<feature type="compositionally biased region" description="Pro residues" evidence="1">
    <location>
        <begin position="493"/>
        <end position="503"/>
    </location>
</feature>
<accession>A0A433SUF0</accession>
<feature type="region of interest" description="Disordered" evidence="1">
    <location>
        <begin position="411"/>
        <end position="541"/>
    </location>
</feature>
<sequence>MSGLLTSQQESCLDGCLVDYGLRGPEWSSRWRNELSPDQRCWTPRNVQRTRWRVSYDTGRDTRSAPPGPCPPLPSTPLSLVRWGSRMSGRDLARRMVSPPRSLDDLPMQHTQEDALAMLQRRRAETAAQHRLLRQEGGEIKMVSNFSRRMFDSAVSQRSQAKPQAPPQPKPTLDEAAVLFYRESRPSWASTHQHEDYIPQPPAAGGSDRSKTRPQSSAVAIRAPPPPSKKRPESEPPTRWHAEREFNHVRHQRQAYPHIHRLVQRYNQDMRVVCNQTPEVCEKRRNSRDFSVASEFFLVPLKQDDDEGADDEVQAEEKEDEPEMKEEEEKEIEKDEEGEPEDLHQEDKEENRLSAGSVKPSQRSDIVSPLVDHALSVRSEHLDHHDHAEDEEPTPPWRCWVDDATVSTVHSRAASVTSVEGVYPQESHMTRPHSAAHDAHENDVSPAPSAANKSPGPHPAEAPLRASLIPTQKRSSLTKDKKGKKKKEDALPEPVPPTPPPEEPAIVVEELVEEQEPEPPPEPVPPPYICPSSESKSHSTEIRRWLHQSPFRAATRTMPIS</sequence>
<keyword evidence="3" id="KW-1185">Reference proteome</keyword>
<feature type="region of interest" description="Disordered" evidence="1">
    <location>
        <begin position="301"/>
        <end position="399"/>
    </location>
</feature>
<comment type="caution">
    <text evidence="2">The sequence shown here is derived from an EMBL/GenBank/DDBJ whole genome shotgun (WGS) entry which is preliminary data.</text>
</comment>
<dbReference type="EMBL" id="RQTK01001002">
    <property type="protein sequence ID" value="RUS72902.1"/>
    <property type="molecule type" value="Genomic_DNA"/>
</dbReference>
<reference evidence="2 3" key="1">
    <citation type="submission" date="2019-01" db="EMBL/GenBank/DDBJ databases">
        <title>A draft genome assembly of the solar-powered sea slug Elysia chlorotica.</title>
        <authorList>
            <person name="Cai H."/>
            <person name="Li Q."/>
            <person name="Fang X."/>
            <person name="Li J."/>
            <person name="Curtis N.E."/>
            <person name="Altenburger A."/>
            <person name="Shibata T."/>
            <person name="Feng M."/>
            <person name="Maeda T."/>
            <person name="Schwartz J.A."/>
            <person name="Shigenobu S."/>
            <person name="Lundholm N."/>
            <person name="Nishiyama T."/>
            <person name="Yang H."/>
            <person name="Hasebe M."/>
            <person name="Li S."/>
            <person name="Pierce S.K."/>
            <person name="Wang J."/>
        </authorList>
    </citation>
    <scope>NUCLEOTIDE SEQUENCE [LARGE SCALE GENOMIC DNA]</scope>
    <source>
        <strain evidence="2">EC2010</strain>
        <tissue evidence="2">Whole organism of an adult</tissue>
    </source>
</reference>
<feature type="compositionally biased region" description="Basic and acidic residues" evidence="1">
    <location>
        <begin position="341"/>
        <end position="352"/>
    </location>
</feature>
<dbReference type="OrthoDB" id="6085892at2759"/>
<evidence type="ECO:0000313" key="3">
    <source>
        <dbReference type="Proteomes" id="UP000271974"/>
    </source>
</evidence>
<feature type="compositionally biased region" description="Acidic residues" evidence="1">
    <location>
        <begin position="510"/>
        <end position="519"/>
    </location>
</feature>
<name>A0A433SUF0_ELYCH</name>
<dbReference type="AlphaFoldDB" id="A0A433SUF0"/>
<gene>
    <name evidence="2" type="ORF">EGW08_019337</name>
</gene>
<feature type="compositionally biased region" description="Pro residues" evidence="1">
    <location>
        <begin position="520"/>
        <end position="529"/>
    </location>
</feature>
<dbReference type="Proteomes" id="UP000271974">
    <property type="component" value="Unassembled WGS sequence"/>
</dbReference>
<evidence type="ECO:0000256" key="1">
    <source>
        <dbReference type="SAM" id="MobiDB-lite"/>
    </source>
</evidence>
<feature type="compositionally biased region" description="Acidic residues" evidence="1">
    <location>
        <begin position="304"/>
        <end position="340"/>
    </location>
</feature>
<feature type="region of interest" description="Disordered" evidence="1">
    <location>
        <begin position="189"/>
        <end position="239"/>
    </location>
</feature>
<feature type="compositionally biased region" description="Basic and acidic residues" evidence="1">
    <location>
        <begin position="378"/>
        <end position="388"/>
    </location>
</feature>
<evidence type="ECO:0000313" key="2">
    <source>
        <dbReference type="EMBL" id="RUS72902.1"/>
    </source>
</evidence>
<organism evidence="2 3">
    <name type="scientific">Elysia chlorotica</name>
    <name type="common">Eastern emerald elysia</name>
    <name type="synonym">Sea slug</name>
    <dbReference type="NCBI Taxonomy" id="188477"/>
    <lineage>
        <taxon>Eukaryota</taxon>
        <taxon>Metazoa</taxon>
        <taxon>Spiralia</taxon>
        <taxon>Lophotrochozoa</taxon>
        <taxon>Mollusca</taxon>
        <taxon>Gastropoda</taxon>
        <taxon>Heterobranchia</taxon>
        <taxon>Euthyneura</taxon>
        <taxon>Panpulmonata</taxon>
        <taxon>Sacoglossa</taxon>
        <taxon>Placobranchoidea</taxon>
        <taxon>Plakobranchidae</taxon>
        <taxon>Elysia</taxon>
    </lineage>
</organism>
<feature type="region of interest" description="Disordered" evidence="1">
    <location>
        <begin position="152"/>
        <end position="172"/>
    </location>
</feature>
<feature type="compositionally biased region" description="Basic and acidic residues" evidence="1">
    <location>
        <begin position="230"/>
        <end position="239"/>
    </location>
</feature>
<proteinExistence type="predicted"/>
<protein>
    <submittedName>
        <fullName evidence="2">Uncharacterized protein</fullName>
    </submittedName>
</protein>